<evidence type="ECO:0000259" key="1">
    <source>
        <dbReference type="Pfam" id="PF00646"/>
    </source>
</evidence>
<dbReference type="Pfam" id="PF00646">
    <property type="entry name" value="F-box"/>
    <property type="match status" value="1"/>
</dbReference>
<dbReference type="AlphaFoldDB" id="A0A1B6PPX6"/>
<sequence length="479" mass="52679">MCSKKMVDQTTTRRLHDNLIFDEILMRLPPAAVARCRAVCRAWHTALTSDDFLRAYGAALQPELLFFATADASTSTTLYTCALRNNGEAPSAARELLTLGNLSAAHAVVSPRPCHGLTLVSDGPAAQHYVCNLSTGEHVALPPCERAAAVEFPVPMRIGVAGRCHRSPPWVPFEIASTGLGFDPATGEHKVVRLFKKRIGETGCEVCTPAMAMAGDGWRPCAGRVPPPSASFIAGLPPVYLRGSLYFLLELNSFTGTDQPVMSFSVGAERFGWVHMPPFLAQRVGTLTELDGALCAVVDLRYDHERYLLYTWGGGGDGDGDSWSKRYLIDLQSLPPAISDEFVEEDDVIPLCSCRTGGSDDKLLLATGFHKVFAYDPKRVAMERVLCMQEFVDVPAGRREARFLLQFGLYQDSIASAVHHSDSGDSSRLQVKRGTNTVCRRQVRHVYRNVGSRRMRDLFKHFLKETAGRMSKFHNARGT</sequence>
<dbReference type="PANTHER" id="PTHR31672:SF2">
    <property type="entry name" value="F-BOX DOMAIN-CONTAINING PROTEIN"/>
    <property type="match status" value="1"/>
</dbReference>
<accession>A0A1B6PPX6</accession>
<dbReference type="eggNOG" id="ENOG502SX3T">
    <property type="taxonomic scope" value="Eukaryota"/>
</dbReference>
<dbReference type="InterPro" id="IPR001810">
    <property type="entry name" value="F-box_dom"/>
</dbReference>
<keyword evidence="4" id="KW-1185">Reference proteome</keyword>
<evidence type="ECO:0000313" key="4">
    <source>
        <dbReference type="Proteomes" id="UP000000768"/>
    </source>
</evidence>
<reference evidence="3 4" key="1">
    <citation type="journal article" date="2009" name="Nature">
        <title>The Sorghum bicolor genome and the diversification of grasses.</title>
        <authorList>
            <person name="Paterson A.H."/>
            <person name="Bowers J.E."/>
            <person name="Bruggmann R."/>
            <person name="Dubchak I."/>
            <person name="Grimwood J."/>
            <person name="Gundlach H."/>
            <person name="Haberer G."/>
            <person name="Hellsten U."/>
            <person name="Mitros T."/>
            <person name="Poliakov A."/>
            <person name="Schmutz J."/>
            <person name="Spannagl M."/>
            <person name="Tang H."/>
            <person name="Wang X."/>
            <person name="Wicker T."/>
            <person name="Bharti A.K."/>
            <person name="Chapman J."/>
            <person name="Feltus F.A."/>
            <person name="Gowik U."/>
            <person name="Grigoriev I.V."/>
            <person name="Lyons E."/>
            <person name="Maher C.A."/>
            <person name="Martis M."/>
            <person name="Narechania A."/>
            <person name="Otillar R.P."/>
            <person name="Penning B.W."/>
            <person name="Salamov A.A."/>
            <person name="Wang Y."/>
            <person name="Zhang L."/>
            <person name="Carpita N.C."/>
            <person name="Freeling M."/>
            <person name="Gingle A.R."/>
            <person name="Hash C.T."/>
            <person name="Keller B."/>
            <person name="Klein P."/>
            <person name="Kresovich S."/>
            <person name="McCann M.C."/>
            <person name="Ming R."/>
            <person name="Peterson D.G."/>
            <person name="Mehboob-ur-Rahman"/>
            <person name="Ware D."/>
            <person name="Westhoff P."/>
            <person name="Mayer K.F."/>
            <person name="Messing J."/>
            <person name="Rokhsar D.S."/>
        </authorList>
    </citation>
    <scope>NUCLEOTIDE SEQUENCE [LARGE SCALE GENOMIC DNA]</scope>
    <source>
        <strain evidence="4">cv. BTx623</strain>
    </source>
</reference>
<reference evidence="4" key="2">
    <citation type="journal article" date="2018" name="Plant J.">
        <title>The Sorghum bicolor reference genome: improved assembly, gene annotations, a transcriptome atlas, and signatures of genome organization.</title>
        <authorList>
            <person name="McCormick R.F."/>
            <person name="Truong S.K."/>
            <person name="Sreedasyam A."/>
            <person name="Jenkins J."/>
            <person name="Shu S."/>
            <person name="Sims D."/>
            <person name="Kennedy M."/>
            <person name="Amirebrahimi M."/>
            <person name="Weers B.D."/>
            <person name="McKinley B."/>
            <person name="Mattison A."/>
            <person name="Morishige D.T."/>
            <person name="Grimwood J."/>
            <person name="Schmutz J."/>
            <person name="Mullet J.E."/>
        </authorList>
    </citation>
    <scope>NUCLEOTIDE SEQUENCE [LARGE SCALE GENOMIC DNA]</scope>
    <source>
        <strain evidence="4">cv. BTx623</strain>
    </source>
</reference>
<dbReference type="InterPro" id="IPR036047">
    <property type="entry name" value="F-box-like_dom_sf"/>
</dbReference>
<organism evidence="3 4">
    <name type="scientific">Sorghum bicolor</name>
    <name type="common">Sorghum</name>
    <name type="synonym">Sorghum vulgare</name>
    <dbReference type="NCBI Taxonomy" id="4558"/>
    <lineage>
        <taxon>Eukaryota</taxon>
        <taxon>Viridiplantae</taxon>
        <taxon>Streptophyta</taxon>
        <taxon>Embryophyta</taxon>
        <taxon>Tracheophyta</taxon>
        <taxon>Spermatophyta</taxon>
        <taxon>Magnoliopsida</taxon>
        <taxon>Liliopsida</taxon>
        <taxon>Poales</taxon>
        <taxon>Poaceae</taxon>
        <taxon>PACMAD clade</taxon>
        <taxon>Panicoideae</taxon>
        <taxon>Andropogonodae</taxon>
        <taxon>Andropogoneae</taxon>
        <taxon>Sorghinae</taxon>
        <taxon>Sorghum</taxon>
    </lineage>
</organism>
<dbReference type="InterPro" id="IPR050796">
    <property type="entry name" value="SCF_F-box_component"/>
</dbReference>
<dbReference type="InterPro" id="IPR013187">
    <property type="entry name" value="F-box-assoc_dom_typ3"/>
</dbReference>
<dbReference type="SUPFAM" id="SSF81383">
    <property type="entry name" value="F-box domain"/>
    <property type="match status" value="1"/>
</dbReference>
<dbReference type="EMBL" id="CM000764">
    <property type="protein sequence ID" value="KXG27708.1"/>
    <property type="molecule type" value="Genomic_DNA"/>
</dbReference>
<dbReference type="InParanoid" id="A0A1B6PPX6"/>
<protein>
    <submittedName>
        <fullName evidence="3">Uncharacterized protein</fullName>
    </submittedName>
</protein>
<dbReference type="FunCoup" id="A0A1B6PPX6">
    <property type="interactions" value="1"/>
</dbReference>
<dbReference type="Gramene" id="KXG27708">
    <property type="protein sequence ID" value="KXG27708"/>
    <property type="gene ID" value="SORBI_3005G031600"/>
</dbReference>
<dbReference type="Pfam" id="PF08268">
    <property type="entry name" value="FBA_3"/>
    <property type="match status" value="1"/>
</dbReference>
<feature type="domain" description="F-box" evidence="1">
    <location>
        <begin position="21"/>
        <end position="53"/>
    </location>
</feature>
<proteinExistence type="predicted"/>
<dbReference type="PANTHER" id="PTHR31672">
    <property type="entry name" value="BNACNNG10540D PROTEIN"/>
    <property type="match status" value="1"/>
</dbReference>
<evidence type="ECO:0000313" key="3">
    <source>
        <dbReference type="EMBL" id="KXG27708.1"/>
    </source>
</evidence>
<dbReference type="OMA" id="EYHDASN"/>
<name>A0A1B6PPX6_SORBI</name>
<gene>
    <name evidence="3" type="ORF">SORBI_3005G031600</name>
</gene>
<evidence type="ECO:0000259" key="2">
    <source>
        <dbReference type="Pfam" id="PF08268"/>
    </source>
</evidence>
<dbReference type="Proteomes" id="UP000000768">
    <property type="component" value="Chromosome 5"/>
</dbReference>
<feature type="domain" description="F-box associated beta-propeller type 3" evidence="2">
    <location>
        <begin position="108"/>
        <end position="347"/>
    </location>
</feature>